<dbReference type="PANTHER" id="PTHR38792:SF1">
    <property type="entry name" value="BNR_ASP-BOX REPEAT PROTEIN"/>
    <property type="match status" value="1"/>
</dbReference>
<accession>A0A3M7M419</accession>
<proteinExistence type="predicted"/>
<keyword evidence="2" id="KW-1185">Reference proteome</keyword>
<dbReference type="OrthoDB" id="2130735at2759"/>
<dbReference type="Gene3D" id="2.120.10.10">
    <property type="match status" value="2"/>
</dbReference>
<evidence type="ECO:0000313" key="2">
    <source>
        <dbReference type="Proteomes" id="UP000265663"/>
    </source>
</evidence>
<organism evidence="1 2">
    <name type="scientific">Pyrenophora seminiperda CCB06</name>
    <dbReference type="NCBI Taxonomy" id="1302712"/>
    <lineage>
        <taxon>Eukaryota</taxon>
        <taxon>Fungi</taxon>
        <taxon>Dikarya</taxon>
        <taxon>Ascomycota</taxon>
        <taxon>Pezizomycotina</taxon>
        <taxon>Dothideomycetes</taxon>
        <taxon>Pleosporomycetidae</taxon>
        <taxon>Pleosporales</taxon>
        <taxon>Pleosporineae</taxon>
        <taxon>Pleosporaceae</taxon>
        <taxon>Pyrenophora</taxon>
    </lineage>
</organism>
<sequence length="358" mass="39401">MSSLAGEISATIMKLFASIPALAFFATNVLSFQLFDTRSTPEPFSFFTNVTVYQPTGNESVIYPRYTELRDGTILATISLAGHSPAYFPIMESKDGGASWKRISDVHDTANGWGMTYQPALLEMTEPMAGYDVGTILACGLSANLTIGLKKIDLYASKDGARTWEFKLAHQTTKDLKTWGPVVNDVAYDDETWRPGMTVITYLPPVKKWILVHELGMGNKTFYGQKWAVHYVLADSPLEFGKEKDLPLIVDGNFAPTSSPYVVWSPFGGSNGTIVLADAGSRQLYTNSYGAALDKWEKHIVPSGSGYARALQVLKDRPDHVAIHVAETFNGFHTGRLVPWLVTVVDLKEVLQAPAEYT</sequence>
<protein>
    <submittedName>
        <fullName evidence="1">BNR Asp-box repeat domain</fullName>
    </submittedName>
</protein>
<dbReference type="InterPro" id="IPR036278">
    <property type="entry name" value="Sialidase_sf"/>
</dbReference>
<dbReference type="PANTHER" id="PTHR38792">
    <property type="entry name" value="BNR/ASP-BOX REPEAT DOMAIN PROTEIN (AFU_ORTHOLOGUE AFUA_7G06430)-RELATED"/>
    <property type="match status" value="1"/>
</dbReference>
<dbReference type="EMBL" id="KE747817">
    <property type="protein sequence ID" value="RMZ69237.1"/>
    <property type="molecule type" value="Genomic_DNA"/>
</dbReference>
<dbReference type="CDD" id="cd15482">
    <property type="entry name" value="Sialidase_non-viral"/>
    <property type="match status" value="1"/>
</dbReference>
<dbReference type="SUPFAM" id="SSF50939">
    <property type="entry name" value="Sialidases"/>
    <property type="match status" value="1"/>
</dbReference>
<reference evidence="1 2" key="1">
    <citation type="journal article" date="2014" name="PLoS ONE">
        <title>De novo Genome Assembly of the Fungal Plant Pathogen Pyrenophora semeniperda.</title>
        <authorList>
            <person name="Soliai M.M."/>
            <person name="Meyer S.E."/>
            <person name="Udall J.A."/>
            <person name="Elzinga D.E."/>
            <person name="Hermansen R.A."/>
            <person name="Bodily P.M."/>
            <person name="Hart A.A."/>
            <person name="Coleman C.E."/>
        </authorList>
    </citation>
    <scope>NUCLEOTIDE SEQUENCE [LARGE SCALE GENOMIC DNA]</scope>
    <source>
        <strain evidence="1 2">CCB06</strain>
        <tissue evidence="1">Mycelium</tissue>
    </source>
</reference>
<dbReference type="AlphaFoldDB" id="A0A3M7M419"/>
<evidence type="ECO:0000313" key="1">
    <source>
        <dbReference type="EMBL" id="RMZ69237.1"/>
    </source>
</evidence>
<gene>
    <name evidence="1" type="ORF">GMOD_00003178</name>
</gene>
<dbReference type="Proteomes" id="UP000265663">
    <property type="component" value="Unassembled WGS sequence"/>
</dbReference>
<name>A0A3M7M419_9PLEO</name>